<dbReference type="RefSeq" id="WP_184527289.1">
    <property type="nucleotide sequence ID" value="NZ_JBHLZA010000029.1"/>
</dbReference>
<name>A0A7X0HT30_9BACI</name>
<dbReference type="AlphaFoldDB" id="A0A7X0HT30"/>
<dbReference type="EMBL" id="JACHGK010000011">
    <property type="protein sequence ID" value="MBB6446348.1"/>
    <property type="molecule type" value="Genomic_DNA"/>
</dbReference>
<evidence type="ECO:0008006" key="3">
    <source>
        <dbReference type="Google" id="ProtNLM"/>
    </source>
</evidence>
<dbReference type="Proteomes" id="UP000531594">
    <property type="component" value="Unassembled WGS sequence"/>
</dbReference>
<keyword evidence="2" id="KW-1185">Reference proteome</keyword>
<evidence type="ECO:0000313" key="2">
    <source>
        <dbReference type="Proteomes" id="UP000531594"/>
    </source>
</evidence>
<dbReference type="Pfam" id="PF13076">
    <property type="entry name" value="Fur_reg_FbpA"/>
    <property type="match status" value="1"/>
</dbReference>
<protein>
    <recommendedName>
        <fullName evidence="3">Fur-regulated basic protein FbpA</fullName>
    </recommendedName>
</protein>
<evidence type="ECO:0000313" key="1">
    <source>
        <dbReference type="EMBL" id="MBB6446348.1"/>
    </source>
</evidence>
<reference evidence="1 2" key="1">
    <citation type="submission" date="2020-08" db="EMBL/GenBank/DDBJ databases">
        <title>Genomic Encyclopedia of Type Strains, Phase IV (KMG-IV): sequencing the most valuable type-strain genomes for metagenomic binning, comparative biology and taxonomic classification.</title>
        <authorList>
            <person name="Goeker M."/>
        </authorList>
    </citation>
    <scope>NUCLEOTIDE SEQUENCE [LARGE SCALE GENOMIC DNA]</scope>
    <source>
        <strain evidence="1 2">DSM 5391</strain>
    </source>
</reference>
<organism evidence="1 2">
    <name type="scientific">Bacillus benzoevorans</name>
    <dbReference type="NCBI Taxonomy" id="1456"/>
    <lineage>
        <taxon>Bacteria</taxon>
        <taxon>Bacillati</taxon>
        <taxon>Bacillota</taxon>
        <taxon>Bacilli</taxon>
        <taxon>Bacillales</taxon>
        <taxon>Bacillaceae</taxon>
        <taxon>Bacillus</taxon>
    </lineage>
</organism>
<comment type="caution">
    <text evidence="1">The sequence shown here is derived from an EMBL/GenBank/DDBJ whole genome shotgun (WGS) entry which is preliminary data.</text>
</comment>
<gene>
    <name evidence="1" type="ORF">HNR53_003007</name>
</gene>
<accession>A0A7X0HT30</accession>
<proteinExistence type="predicted"/>
<sequence>MELFQSNEEKKEMLIDQLLAFGMFKKGSFQLFELPLQELQDEYDKLLETRTKNPERKYGK</sequence>
<dbReference type="InterPro" id="IPR025072">
    <property type="entry name" value="Fur_reg_FbpA"/>
</dbReference>